<keyword evidence="1" id="KW-0812">Transmembrane</keyword>
<sequence length="353" mass="36420">MIARRLLCTLGLASTLVTAAVTPAHAAAAELSSYAGTFSPEMASGYSYQQGFGAQFIGGEADASLVRAVLTLPPSVSYDGPGELSEGREQAGPCEQDGVELTCRVTRVSPTEPWLFPWVVKLRVADGTPVGTPLPFKLVVSADGLPNSPITTLRQSRVGAGADLGLSVKDLAVGEDDVAYTVVVHNNGPMTTDKFTFHETHAYGPRWPGRGVSAKPGLTCRNTSGKNQCTVRSPLAPGDDYEVRWTVPIPAGSPLRGTTVTLALDVFDSPSDFVGSTWIHPVFDATNDKASLTVSLPLASPSPSVPAGPPTGAPAPGVGLPITGTPAGGVAVAGLTLLAVGAFALLVGRRRKI</sequence>
<evidence type="ECO:0000313" key="3">
    <source>
        <dbReference type="EMBL" id="MCO8269680.1"/>
    </source>
</evidence>
<accession>A0ABT1DHY4</accession>
<keyword evidence="1" id="KW-0472">Membrane</keyword>
<evidence type="ECO:0000256" key="2">
    <source>
        <dbReference type="SAM" id="SignalP"/>
    </source>
</evidence>
<keyword evidence="1" id="KW-1133">Transmembrane helix</keyword>
<protein>
    <recommendedName>
        <fullName evidence="5">Gram-positive cocci surface proteins LPxTG domain-containing protein</fullName>
    </recommendedName>
</protein>
<name>A0ABT1DHY4_9ACTN</name>
<feature type="transmembrane region" description="Helical" evidence="1">
    <location>
        <begin position="327"/>
        <end position="347"/>
    </location>
</feature>
<evidence type="ECO:0000256" key="1">
    <source>
        <dbReference type="SAM" id="Phobius"/>
    </source>
</evidence>
<dbReference type="RefSeq" id="WP_253235813.1">
    <property type="nucleotide sequence ID" value="NZ_JAMYJR010000002.1"/>
</dbReference>
<dbReference type="EMBL" id="JAMYJR010000002">
    <property type="protein sequence ID" value="MCO8269680.1"/>
    <property type="molecule type" value="Genomic_DNA"/>
</dbReference>
<keyword evidence="4" id="KW-1185">Reference proteome</keyword>
<reference evidence="3 4" key="1">
    <citation type="submission" date="2022-06" db="EMBL/GenBank/DDBJ databases">
        <title>New Species of the Genus Actinoplanes, ActinopZanes ferrugineus.</title>
        <authorList>
            <person name="Ding P."/>
        </authorList>
    </citation>
    <scope>NUCLEOTIDE SEQUENCE [LARGE SCALE GENOMIC DNA]</scope>
    <source>
        <strain evidence="3 4">TRM88003</strain>
    </source>
</reference>
<feature type="signal peptide" evidence="2">
    <location>
        <begin position="1"/>
        <end position="19"/>
    </location>
</feature>
<gene>
    <name evidence="3" type="ORF">M1L60_03635</name>
</gene>
<evidence type="ECO:0000313" key="4">
    <source>
        <dbReference type="Proteomes" id="UP001523369"/>
    </source>
</evidence>
<proteinExistence type="predicted"/>
<keyword evidence="2" id="KW-0732">Signal</keyword>
<evidence type="ECO:0008006" key="5">
    <source>
        <dbReference type="Google" id="ProtNLM"/>
    </source>
</evidence>
<feature type="chain" id="PRO_5047056211" description="Gram-positive cocci surface proteins LPxTG domain-containing protein" evidence="2">
    <location>
        <begin position="20"/>
        <end position="353"/>
    </location>
</feature>
<dbReference type="Proteomes" id="UP001523369">
    <property type="component" value="Unassembled WGS sequence"/>
</dbReference>
<comment type="caution">
    <text evidence="3">The sequence shown here is derived from an EMBL/GenBank/DDBJ whole genome shotgun (WGS) entry which is preliminary data.</text>
</comment>
<organism evidence="3 4">
    <name type="scientific">Paractinoplanes aksuensis</name>
    <dbReference type="NCBI Taxonomy" id="2939490"/>
    <lineage>
        <taxon>Bacteria</taxon>
        <taxon>Bacillati</taxon>
        <taxon>Actinomycetota</taxon>
        <taxon>Actinomycetes</taxon>
        <taxon>Micromonosporales</taxon>
        <taxon>Micromonosporaceae</taxon>
        <taxon>Paractinoplanes</taxon>
    </lineage>
</organism>